<feature type="region of interest" description="Disordered" evidence="1">
    <location>
        <begin position="179"/>
        <end position="269"/>
    </location>
</feature>
<dbReference type="PANTHER" id="PTHR15410">
    <property type="entry name" value="HIRA-INTERACTING PROTEIN 3"/>
    <property type="match status" value="1"/>
</dbReference>
<comment type="caution">
    <text evidence="2">The sequence shown here is derived from an EMBL/GenBank/DDBJ whole genome shotgun (WGS) entry which is preliminary data.</text>
</comment>
<dbReference type="InterPro" id="IPR037647">
    <property type="entry name" value="HIRIP3"/>
</dbReference>
<dbReference type="STRING" id="5643.A0A060S370"/>
<dbReference type="HOGENOM" id="CLU_050251_0_0_1"/>
<keyword evidence="3" id="KW-1185">Reference proteome</keyword>
<evidence type="ECO:0000313" key="2">
    <source>
        <dbReference type="EMBL" id="CDO68827.1"/>
    </source>
</evidence>
<feature type="compositionally biased region" description="Basic residues" evidence="1">
    <location>
        <begin position="248"/>
        <end position="257"/>
    </location>
</feature>
<dbReference type="GO" id="GO:0005634">
    <property type="term" value="C:nucleus"/>
    <property type="evidence" value="ECO:0007669"/>
    <property type="project" value="TreeGrafter"/>
</dbReference>
<name>A0A060S370_PYCCI</name>
<feature type="compositionally biased region" description="Acidic residues" evidence="1">
    <location>
        <begin position="357"/>
        <end position="367"/>
    </location>
</feature>
<gene>
    <name evidence="2" type="ORF">BN946_scf184805.g36</name>
</gene>
<protein>
    <submittedName>
        <fullName evidence="2">Uncharacterized protein</fullName>
    </submittedName>
</protein>
<dbReference type="PANTHER" id="PTHR15410:SF2">
    <property type="entry name" value="HIRA-INTERACTING PROTEIN 3"/>
    <property type="match status" value="1"/>
</dbReference>
<feature type="region of interest" description="Disordered" evidence="1">
    <location>
        <begin position="335"/>
        <end position="390"/>
    </location>
</feature>
<reference evidence="2" key="1">
    <citation type="submission" date="2014-01" db="EMBL/GenBank/DDBJ databases">
        <title>The genome of the white-rot fungus Pycnoporus cinnabarinus: a basidiomycete model with a versatile arsenal for lignocellulosic biomass breakdown.</title>
        <authorList>
            <person name="Levasseur A."/>
            <person name="Lomascolo A."/>
            <person name="Ruiz-Duenas F.J."/>
            <person name="Uzan E."/>
            <person name="Piumi F."/>
            <person name="Kues U."/>
            <person name="Ram A.F.J."/>
            <person name="Murat C."/>
            <person name="Haon M."/>
            <person name="Benoit I."/>
            <person name="Arfi Y."/>
            <person name="Chevret D."/>
            <person name="Drula E."/>
            <person name="Kwon M.J."/>
            <person name="Gouret P."/>
            <person name="Lesage-Meessen L."/>
            <person name="Lombard V."/>
            <person name="Mariette J."/>
            <person name="Noirot C."/>
            <person name="Park J."/>
            <person name="Patyshakuliyeva A."/>
            <person name="Wieneger R.A.B."/>
            <person name="Wosten H.A.B."/>
            <person name="Martin F."/>
            <person name="Coutinho P.M."/>
            <person name="de Vries R."/>
            <person name="Martinez A.T."/>
            <person name="Klopp C."/>
            <person name="Pontarotti P."/>
            <person name="Henrissat B."/>
            <person name="Record E."/>
        </authorList>
    </citation>
    <scope>NUCLEOTIDE SEQUENCE [LARGE SCALE GENOMIC DNA]</scope>
    <source>
        <strain evidence="2">BRFM137</strain>
    </source>
</reference>
<dbReference type="OMA" id="CGIRKIW"/>
<dbReference type="Proteomes" id="UP000029665">
    <property type="component" value="Unassembled WGS sequence"/>
</dbReference>
<sequence length="390" mass="43468">MELDMQQVRDTALEVLKNIVQEGKVHEFTYGKYRRKVEEAMDLEPGTLAAPEYKAVVNAIAEDFINSLEKEEQEIPAQEDVPVEQKKSSTTSRKRTNPPQSSEKAAKGRSVAKDSAKGKKAARSASVVASSEDEADFGTESSAAQSKSRLKAPSKQKRVESDSETLLCTIQTDAVELAVKHSKKVPSPAHGDSPASRTSQKRTTHDNSNDAAGKDEPRSESEMSVVIDEPPPKKRKQKKESEDSHTAKASKSKKRKSSTQELSKDEETIKRLKSLVLACGVRKVWSKEFMGLERSSDQIRRLRQILSDLGMTGRMSMEQAKAIKAKREFEKELQDVQEFASKVTSGPSRRDRREDDQGTDEEDDLSEVEPVPKRRTARQSIMAFLGDESE</sequence>
<feature type="compositionally biased region" description="Basic and acidic residues" evidence="1">
    <location>
        <begin position="203"/>
        <end position="221"/>
    </location>
</feature>
<accession>A0A060S370</accession>
<proteinExistence type="predicted"/>
<feature type="region of interest" description="Disordered" evidence="1">
    <location>
        <begin position="70"/>
        <end position="166"/>
    </location>
</feature>
<evidence type="ECO:0000256" key="1">
    <source>
        <dbReference type="SAM" id="MobiDB-lite"/>
    </source>
</evidence>
<organism evidence="2 3">
    <name type="scientific">Pycnoporus cinnabarinus</name>
    <name type="common">Cinnabar-red polypore</name>
    <name type="synonym">Trametes cinnabarina</name>
    <dbReference type="NCBI Taxonomy" id="5643"/>
    <lineage>
        <taxon>Eukaryota</taxon>
        <taxon>Fungi</taxon>
        <taxon>Dikarya</taxon>
        <taxon>Basidiomycota</taxon>
        <taxon>Agaricomycotina</taxon>
        <taxon>Agaricomycetes</taxon>
        <taxon>Polyporales</taxon>
        <taxon>Polyporaceae</taxon>
        <taxon>Trametes</taxon>
    </lineage>
</organism>
<evidence type="ECO:0000313" key="3">
    <source>
        <dbReference type="Proteomes" id="UP000029665"/>
    </source>
</evidence>
<dbReference type="EMBL" id="CCBP010000026">
    <property type="protein sequence ID" value="CDO68827.1"/>
    <property type="molecule type" value="Genomic_DNA"/>
</dbReference>
<dbReference type="AlphaFoldDB" id="A0A060S370"/>
<dbReference type="OrthoDB" id="552755at2759"/>